<protein>
    <submittedName>
        <fullName evidence="1">L-rhamnose mutarotase</fullName>
    </submittedName>
</protein>
<dbReference type="EMBL" id="FQWM01000003">
    <property type="protein sequence ID" value="SHH14656.1"/>
    <property type="molecule type" value="Genomic_DNA"/>
</dbReference>
<dbReference type="Pfam" id="PF05336">
    <property type="entry name" value="rhaM"/>
    <property type="match status" value="1"/>
</dbReference>
<evidence type="ECO:0000313" key="2">
    <source>
        <dbReference type="Proteomes" id="UP000184211"/>
    </source>
</evidence>
<proteinExistence type="predicted"/>
<dbReference type="PANTHER" id="PTHR34389">
    <property type="entry name" value="L-RHAMNOSE MUTAROTASE"/>
    <property type="match status" value="1"/>
</dbReference>
<name>A0A1M5QL25_9RHOB</name>
<dbReference type="Gene3D" id="3.30.70.100">
    <property type="match status" value="1"/>
</dbReference>
<gene>
    <name evidence="1" type="ORF">SAMN04488044_2033</name>
</gene>
<keyword evidence="2" id="KW-1185">Reference proteome</keyword>
<dbReference type="RefSeq" id="WP_242648570.1">
    <property type="nucleotide sequence ID" value="NZ_FQWM01000003.1"/>
</dbReference>
<dbReference type="InterPro" id="IPR008000">
    <property type="entry name" value="Rham/fucose_mutarotase"/>
</dbReference>
<reference evidence="2" key="1">
    <citation type="submission" date="2016-11" db="EMBL/GenBank/DDBJ databases">
        <authorList>
            <person name="Varghese N."/>
            <person name="Submissions S."/>
        </authorList>
    </citation>
    <scope>NUCLEOTIDE SEQUENCE [LARGE SCALE GENOMIC DNA]</scope>
    <source>
        <strain evidence="2">DSM 28223</strain>
    </source>
</reference>
<organism evidence="1 2">
    <name type="scientific">Cognatishimia maritima</name>
    <dbReference type="NCBI Taxonomy" id="870908"/>
    <lineage>
        <taxon>Bacteria</taxon>
        <taxon>Pseudomonadati</taxon>
        <taxon>Pseudomonadota</taxon>
        <taxon>Alphaproteobacteria</taxon>
        <taxon>Rhodobacterales</taxon>
        <taxon>Paracoccaceae</taxon>
        <taxon>Cognatishimia</taxon>
    </lineage>
</organism>
<dbReference type="Proteomes" id="UP000184211">
    <property type="component" value="Unassembled WGS sequence"/>
</dbReference>
<dbReference type="GO" id="GO:0016857">
    <property type="term" value="F:racemase and epimerase activity, acting on carbohydrates and derivatives"/>
    <property type="evidence" value="ECO:0007669"/>
    <property type="project" value="InterPro"/>
</dbReference>
<dbReference type="InterPro" id="IPR011008">
    <property type="entry name" value="Dimeric_a/b-barrel"/>
</dbReference>
<accession>A0A1M5QL25</accession>
<dbReference type="AlphaFoldDB" id="A0A1M5QL25"/>
<dbReference type="SUPFAM" id="SSF54909">
    <property type="entry name" value="Dimeric alpha+beta barrel"/>
    <property type="match status" value="1"/>
</dbReference>
<dbReference type="STRING" id="870908.SAMN04488044_2033"/>
<sequence length="110" mass="13130">MVQRMGMVIGINADDIQEYKRLHADVWPTVLKRLKQSNISNYSIFLREPENLMFSYWEYTGSDFEADMAEVAKDPTTQDWWKVCGPMQRPLDSRSENEWWASMEHVFYLE</sequence>
<dbReference type="PANTHER" id="PTHR34389:SF2">
    <property type="entry name" value="L-RHAMNOSE MUTAROTASE"/>
    <property type="match status" value="1"/>
</dbReference>
<evidence type="ECO:0000313" key="1">
    <source>
        <dbReference type="EMBL" id="SHH14656.1"/>
    </source>
</evidence>